<keyword evidence="2" id="KW-0479">Metal-binding</keyword>
<accession>X1G827</accession>
<evidence type="ECO:0000256" key="2">
    <source>
        <dbReference type="ARBA" id="ARBA00022723"/>
    </source>
</evidence>
<dbReference type="InterPro" id="IPR013785">
    <property type="entry name" value="Aldolase_TIM"/>
</dbReference>
<feature type="domain" description="Radical SAM core" evidence="5">
    <location>
        <begin position="102"/>
        <end position="143"/>
    </location>
</feature>
<sequence length="205" mass="24357">MLRMMGKMRGELFFYKTFSEKMILAPTSQLIWKLNGNLKSFEKIDEGKYSLLDFCKLMEEIDDDEAREFQTDLAKLNSYGFFQDKETKVKKISSKIFHNIVINPTTTCNLDCWYCYSREFKKNNAEELSLEEIKKTILYFANRKKENQSETSLSISLFYLSEITLNFHIFLNIKAYIEEIKHNYDFNIFLFPPPTNLLKIDQSFV</sequence>
<dbReference type="SUPFAM" id="SSF102114">
    <property type="entry name" value="Radical SAM enzymes"/>
    <property type="match status" value="1"/>
</dbReference>
<evidence type="ECO:0000313" key="6">
    <source>
        <dbReference type="EMBL" id="GAH54046.1"/>
    </source>
</evidence>
<keyword evidence="4" id="KW-0411">Iron-sulfur</keyword>
<dbReference type="Gene3D" id="3.20.20.70">
    <property type="entry name" value="Aldolase class I"/>
    <property type="match status" value="1"/>
</dbReference>
<organism evidence="6">
    <name type="scientific">marine sediment metagenome</name>
    <dbReference type="NCBI Taxonomy" id="412755"/>
    <lineage>
        <taxon>unclassified sequences</taxon>
        <taxon>metagenomes</taxon>
        <taxon>ecological metagenomes</taxon>
    </lineage>
</organism>
<dbReference type="GO" id="GO:0003824">
    <property type="term" value="F:catalytic activity"/>
    <property type="evidence" value="ECO:0007669"/>
    <property type="project" value="InterPro"/>
</dbReference>
<dbReference type="Pfam" id="PF04055">
    <property type="entry name" value="Radical_SAM"/>
    <property type="match status" value="1"/>
</dbReference>
<name>X1G827_9ZZZZ</name>
<gene>
    <name evidence="6" type="ORF">S03H2_38154</name>
</gene>
<dbReference type="GO" id="GO:0046872">
    <property type="term" value="F:metal ion binding"/>
    <property type="evidence" value="ECO:0007669"/>
    <property type="project" value="UniProtKB-KW"/>
</dbReference>
<reference evidence="6" key="1">
    <citation type="journal article" date="2014" name="Front. Microbiol.">
        <title>High frequency of phylogenetically diverse reductive dehalogenase-homologous genes in deep subseafloor sedimentary metagenomes.</title>
        <authorList>
            <person name="Kawai M."/>
            <person name="Futagami T."/>
            <person name="Toyoda A."/>
            <person name="Takaki Y."/>
            <person name="Nishi S."/>
            <person name="Hori S."/>
            <person name="Arai W."/>
            <person name="Tsubouchi T."/>
            <person name="Morono Y."/>
            <person name="Uchiyama I."/>
            <person name="Ito T."/>
            <person name="Fujiyama A."/>
            <person name="Inagaki F."/>
            <person name="Takami H."/>
        </authorList>
    </citation>
    <scope>NUCLEOTIDE SEQUENCE</scope>
    <source>
        <strain evidence="6">Expedition CK06-06</strain>
    </source>
</reference>
<evidence type="ECO:0000256" key="3">
    <source>
        <dbReference type="ARBA" id="ARBA00023004"/>
    </source>
</evidence>
<evidence type="ECO:0000256" key="4">
    <source>
        <dbReference type="ARBA" id="ARBA00023014"/>
    </source>
</evidence>
<proteinExistence type="predicted"/>
<evidence type="ECO:0000256" key="1">
    <source>
        <dbReference type="ARBA" id="ARBA00022691"/>
    </source>
</evidence>
<protein>
    <recommendedName>
        <fullName evidence="5">Radical SAM core domain-containing protein</fullName>
    </recommendedName>
</protein>
<dbReference type="AlphaFoldDB" id="X1G827"/>
<keyword evidence="3" id="KW-0408">Iron</keyword>
<evidence type="ECO:0000259" key="5">
    <source>
        <dbReference type="Pfam" id="PF04055"/>
    </source>
</evidence>
<dbReference type="InterPro" id="IPR058240">
    <property type="entry name" value="rSAM_sf"/>
</dbReference>
<dbReference type="SFLD" id="SFLDS00029">
    <property type="entry name" value="Radical_SAM"/>
    <property type="match status" value="1"/>
</dbReference>
<dbReference type="EMBL" id="BARU01023517">
    <property type="protein sequence ID" value="GAH54046.1"/>
    <property type="molecule type" value="Genomic_DNA"/>
</dbReference>
<feature type="non-terminal residue" evidence="6">
    <location>
        <position position="205"/>
    </location>
</feature>
<dbReference type="InterPro" id="IPR007197">
    <property type="entry name" value="rSAM"/>
</dbReference>
<keyword evidence="1" id="KW-0949">S-adenosyl-L-methionine</keyword>
<dbReference type="GO" id="GO:0051536">
    <property type="term" value="F:iron-sulfur cluster binding"/>
    <property type="evidence" value="ECO:0007669"/>
    <property type="project" value="UniProtKB-KW"/>
</dbReference>
<comment type="caution">
    <text evidence="6">The sequence shown here is derived from an EMBL/GenBank/DDBJ whole genome shotgun (WGS) entry which is preliminary data.</text>
</comment>